<protein>
    <submittedName>
        <fullName evidence="6">Recombinase family protein</fullName>
    </submittedName>
</protein>
<evidence type="ECO:0000256" key="1">
    <source>
        <dbReference type="ARBA" id="ARBA00023125"/>
    </source>
</evidence>
<dbReference type="InterPro" id="IPR011109">
    <property type="entry name" value="DNA_bind_recombinase_dom"/>
</dbReference>
<dbReference type="InterPro" id="IPR038109">
    <property type="entry name" value="DNA_bind_recomb_sf"/>
</dbReference>
<dbReference type="InterPro" id="IPR006119">
    <property type="entry name" value="Resolv_N"/>
</dbReference>
<dbReference type="Pfam" id="PF00239">
    <property type="entry name" value="Resolvase"/>
    <property type="match status" value="1"/>
</dbReference>
<dbReference type="InterPro" id="IPR036162">
    <property type="entry name" value="Resolvase-like_N_sf"/>
</dbReference>
<dbReference type="PANTHER" id="PTHR30461">
    <property type="entry name" value="DNA-INVERTASE FROM LAMBDOID PROPHAGE"/>
    <property type="match status" value="1"/>
</dbReference>
<keyword evidence="1" id="KW-0238">DNA-binding</keyword>
<evidence type="ECO:0000259" key="5">
    <source>
        <dbReference type="PROSITE" id="PS51737"/>
    </source>
</evidence>
<accession>A0A2A4FS22</accession>
<dbReference type="PANTHER" id="PTHR30461:SF2">
    <property type="entry name" value="SERINE RECOMBINASE PINE-RELATED"/>
    <property type="match status" value="1"/>
</dbReference>
<dbReference type="PROSITE" id="PS51736">
    <property type="entry name" value="RECOMBINASES_3"/>
    <property type="match status" value="1"/>
</dbReference>
<dbReference type="GO" id="GO:0000150">
    <property type="term" value="F:DNA strand exchange activity"/>
    <property type="evidence" value="ECO:0007669"/>
    <property type="project" value="InterPro"/>
</dbReference>
<dbReference type="Pfam" id="PF07508">
    <property type="entry name" value="Recombinase"/>
    <property type="match status" value="1"/>
</dbReference>
<dbReference type="Gene3D" id="3.90.1750.20">
    <property type="entry name" value="Putative Large Serine Recombinase, Chain B, Domain 2"/>
    <property type="match status" value="1"/>
</dbReference>
<dbReference type="CDD" id="cd00338">
    <property type="entry name" value="Ser_Recombinase"/>
    <property type="match status" value="1"/>
</dbReference>
<dbReference type="SUPFAM" id="SSF53041">
    <property type="entry name" value="Resolvase-like"/>
    <property type="match status" value="1"/>
</dbReference>
<dbReference type="PROSITE" id="PS51737">
    <property type="entry name" value="RECOMBINASE_DNA_BIND"/>
    <property type="match status" value="1"/>
</dbReference>
<comment type="caution">
    <text evidence="6">The sequence shown here is derived from an EMBL/GenBank/DDBJ whole genome shotgun (WGS) entry which is preliminary data.</text>
</comment>
<name>A0A2A4FS22_9SPHN</name>
<evidence type="ECO:0000313" key="7">
    <source>
        <dbReference type="Proteomes" id="UP000218934"/>
    </source>
</evidence>
<dbReference type="Gene3D" id="3.40.50.1390">
    <property type="entry name" value="Resolvase, N-terminal catalytic domain"/>
    <property type="match status" value="1"/>
</dbReference>
<sequence length="548" mass="61182">MSSPEQLKGDSVRRQQTATDRYVAEAGLTLTDIISDHGVSAFRGKNSEFGALAQFLHLAERGEIEEGSYLIVESLDRLTRQNVFDAIALLSRIIDYGINVVTLIDRRVYSKESLATSQSDLLIAAITMMRGHEESLMKSVRLAAAWSNKREKARNGKLTRHKLPTWLKFTDDGTAIIAVAHRAAIIREIFELSRDGWGTYSIARLLNERGEVTWGSAAFWGDSFVKKLLGNRAVLGEYQPQRLVTQGHRKIRIPDGDPIKGYYPAVIDELLFDDASKAAARRRVAGRGRKGKSHTNIFSGLLKCDACQSGMRFIDKGQPPKGGQYLRCGMSLSGGKCRAPGIRYHSAEELLLNVIRNVNVRTLVNGDEWEQEARDARQKRLNLEKEVVAHTDQIGRIVSAIANVPDSGELQIKLRELTASRQSLLDEIEGVDAALADLGEGHDIPVQALLLRLNGGSLNDLEVVKNRKKLSAELQRVIRSIHLAVEIEEPWEAKDDAVTERRSGLRGRIFYRSGAWQTFDSLNGQDVYAIDGTQQTLMRRRYAIDQLE</sequence>
<keyword evidence="3" id="KW-0175">Coiled coil</keyword>
<evidence type="ECO:0000313" key="6">
    <source>
        <dbReference type="EMBL" id="PCE40201.1"/>
    </source>
</evidence>
<proteinExistence type="predicted"/>
<dbReference type="InterPro" id="IPR050639">
    <property type="entry name" value="SSR_resolvase"/>
</dbReference>
<evidence type="ECO:0000256" key="2">
    <source>
        <dbReference type="ARBA" id="ARBA00023172"/>
    </source>
</evidence>
<feature type="domain" description="Recombinase" evidence="5">
    <location>
        <begin position="164"/>
        <end position="285"/>
    </location>
</feature>
<dbReference type="SMART" id="SM00857">
    <property type="entry name" value="Resolvase"/>
    <property type="match status" value="1"/>
</dbReference>
<dbReference type="InterPro" id="IPR025827">
    <property type="entry name" value="Zn_ribbon_recom_dom"/>
</dbReference>
<dbReference type="KEGG" id="rdi:CMV14_06015"/>
<reference evidence="6 7" key="1">
    <citation type="submission" date="2017-09" db="EMBL/GenBank/DDBJ databases">
        <title>The Catabolism of 3,6-Dichlorosalicylic acid is Initiated by the Cytochrome P450 Monooxygenase DsmABC in Rhizorhabdus dicambivorans Ndbn-20.</title>
        <authorList>
            <person name="Na L."/>
        </authorList>
    </citation>
    <scope>NUCLEOTIDE SEQUENCE [LARGE SCALE GENOMIC DNA]</scope>
    <source>
        <strain evidence="6 7">Ndbn-20m</strain>
    </source>
</reference>
<dbReference type="Proteomes" id="UP000218934">
    <property type="component" value="Unassembled WGS sequence"/>
</dbReference>
<organism evidence="6 7">
    <name type="scientific">Rhizorhabdus dicambivorans</name>
    <dbReference type="NCBI Taxonomy" id="1850238"/>
    <lineage>
        <taxon>Bacteria</taxon>
        <taxon>Pseudomonadati</taxon>
        <taxon>Pseudomonadota</taxon>
        <taxon>Alphaproteobacteria</taxon>
        <taxon>Sphingomonadales</taxon>
        <taxon>Sphingomonadaceae</taxon>
        <taxon>Rhizorhabdus</taxon>
    </lineage>
</organism>
<evidence type="ECO:0000256" key="3">
    <source>
        <dbReference type="SAM" id="Coils"/>
    </source>
</evidence>
<feature type="coiled-coil region" evidence="3">
    <location>
        <begin position="366"/>
        <end position="393"/>
    </location>
</feature>
<feature type="domain" description="Resolvase/invertase-type recombinase catalytic" evidence="4">
    <location>
        <begin position="1"/>
        <end position="153"/>
    </location>
</feature>
<dbReference type="Pfam" id="PF13408">
    <property type="entry name" value="Zn_ribbon_recom"/>
    <property type="match status" value="1"/>
</dbReference>
<dbReference type="AlphaFoldDB" id="A0A2A4FS22"/>
<gene>
    <name evidence="6" type="ORF">COO09_21670</name>
</gene>
<keyword evidence="7" id="KW-1185">Reference proteome</keyword>
<evidence type="ECO:0000259" key="4">
    <source>
        <dbReference type="PROSITE" id="PS51736"/>
    </source>
</evidence>
<dbReference type="GO" id="GO:0003677">
    <property type="term" value="F:DNA binding"/>
    <property type="evidence" value="ECO:0007669"/>
    <property type="project" value="UniProtKB-KW"/>
</dbReference>
<keyword evidence="2" id="KW-0233">DNA recombination</keyword>
<dbReference type="EMBL" id="NWUF01000033">
    <property type="protein sequence ID" value="PCE40201.1"/>
    <property type="molecule type" value="Genomic_DNA"/>
</dbReference>